<gene>
    <name evidence="4" type="ORF">WUBG_05357</name>
</gene>
<dbReference type="AlphaFoldDB" id="J9B9H0"/>
<dbReference type="GO" id="GO:0003677">
    <property type="term" value="F:DNA binding"/>
    <property type="evidence" value="ECO:0007669"/>
    <property type="project" value="InterPro"/>
</dbReference>
<dbReference type="GO" id="GO:0034647">
    <property type="term" value="F:histone H3K4me/H3K4me2/H3K4me3 demethylase activity"/>
    <property type="evidence" value="ECO:0007669"/>
    <property type="project" value="TreeGrafter"/>
</dbReference>
<dbReference type="Proteomes" id="UP000004810">
    <property type="component" value="Unassembled WGS sequence"/>
</dbReference>
<feature type="domain" description="JmjN" evidence="3">
    <location>
        <begin position="18"/>
        <end position="59"/>
    </location>
</feature>
<organism evidence="4 5">
    <name type="scientific">Wuchereria bancrofti</name>
    <dbReference type="NCBI Taxonomy" id="6293"/>
    <lineage>
        <taxon>Eukaryota</taxon>
        <taxon>Metazoa</taxon>
        <taxon>Ecdysozoa</taxon>
        <taxon>Nematoda</taxon>
        <taxon>Chromadorea</taxon>
        <taxon>Rhabditida</taxon>
        <taxon>Spirurina</taxon>
        <taxon>Spiruromorpha</taxon>
        <taxon>Filarioidea</taxon>
        <taxon>Onchocercidae</taxon>
        <taxon>Wuchereria</taxon>
    </lineage>
</organism>
<dbReference type="GO" id="GO:0006355">
    <property type="term" value="P:regulation of DNA-templated transcription"/>
    <property type="evidence" value="ECO:0007669"/>
    <property type="project" value="TreeGrafter"/>
</dbReference>
<dbReference type="SUPFAM" id="SSF46774">
    <property type="entry name" value="ARID-like"/>
    <property type="match status" value="1"/>
</dbReference>
<dbReference type="SMART" id="SM00545">
    <property type="entry name" value="JmjN"/>
    <property type="match status" value="1"/>
</dbReference>
<dbReference type="PANTHER" id="PTHR10694">
    <property type="entry name" value="LYSINE-SPECIFIC DEMETHYLASE"/>
    <property type="match status" value="1"/>
</dbReference>
<reference evidence="5" key="1">
    <citation type="submission" date="2012-08" db="EMBL/GenBank/DDBJ databases">
        <title>The Genome Sequence of Wuchereria bancrofti.</title>
        <authorList>
            <person name="Nutman T.B."/>
            <person name="Fink D.L."/>
            <person name="Russ C."/>
            <person name="Young S."/>
            <person name="Zeng Q."/>
            <person name="Koehrsen M."/>
            <person name="Alvarado L."/>
            <person name="Berlin A."/>
            <person name="Chapman S.B."/>
            <person name="Chen Z."/>
            <person name="Freedman E."/>
            <person name="Gellesch M."/>
            <person name="Goldberg J."/>
            <person name="Griggs A."/>
            <person name="Gujja S."/>
            <person name="Heilman E.R."/>
            <person name="Heiman D."/>
            <person name="Hepburn T."/>
            <person name="Howarth C."/>
            <person name="Jen D."/>
            <person name="Larson L."/>
            <person name="Lewis B."/>
            <person name="Mehta T."/>
            <person name="Park D."/>
            <person name="Pearson M."/>
            <person name="Roberts A."/>
            <person name="Saif S."/>
            <person name="Shea T."/>
            <person name="Shenoy N."/>
            <person name="Sisk P."/>
            <person name="Stolte C."/>
            <person name="Sykes S."/>
            <person name="Walk T."/>
            <person name="White J."/>
            <person name="Yandava C."/>
            <person name="Haas B."/>
            <person name="Henn M.R."/>
            <person name="Nusbaum C."/>
            <person name="Birren B."/>
        </authorList>
    </citation>
    <scope>NUCLEOTIDE SEQUENCE [LARGE SCALE GENOMIC DNA]</scope>
    <source>
        <strain evidence="5">NA</strain>
    </source>
</reference>
<sequence length="135" mass="15963">MLKNYSKYYTEFERPPFAPTFFPTEEEFADPIAYVAKIKPEAEKYGVVKVKPPPSFRPPFAIDSEKFGFTPRIQKLNQIDGLTRARLIFDAQLASYWHMQGHRFEVPNIDNKYVNFYDLYKIKWDAFGDILRLLL</sequence>
<keyword evidence="1" id="KW-0479">Metal-binding</keyword>
<proteinExistence type="predicted"/>
<dbReference type="PROSITE" id="PS51183">
    <property type="entry name" value="JMJN"/>
    <property type="match status" value="1"/>
</dbReference>
<dbReference type="PANTHER" id="PTHR10694:SF33">
    <property type="entry name" value="LYSINE-SPECIFIC DEMETHYLASE 5"/>
    <property type="match status" value="1"/>
</dbReference>
<comment type="caution">
    <text evidence="4">The sequence shown here is derived from an EMBL/GenBank/DDBJ whole genome shotgun (WGS) entry which is preliminary data.</text>
</comment>
<dbReference type="EMBL" id="ADBV01002020">
    <property type="protein sequence ID" value="EJW83730.1"/>
    <property type="molecule type" value="Genomic_DNA"/>
</dbReference>
<evidence type="ECO:0000313" key="5">
    <source>
        <dbReference type="Proteomes" id="UP000004810"/>
    </source>
</evidence>
<dbReference type="GO" id="GO:0000785">
    <property type="term" value="C:chromatin"/>
    <property type="evidence" value="ECO:0007669"/>
    <property type="project" value="TreeGrafter"/>
</dbReference>
<keyword evidence="2" id="KW-0408">Iron</keyword>
<dbReference type="Gene3D" id="2.60.120.650">
    <property type="entry name" value="Cupin"/>
    <property type="match status" value="1"/>
</dbReference>
<dbReference type="Pfam" id="PF02375">
    <property type="entry name" value="JmjN"/>
    <property type="match status" value="1"/>
</dbReference>
<dbReference type="InterPro" id="IPR036431">
    <property type="entry name" value="ARID_dom_sf"/>
</dbReference>
<dbReference type="InterPro" id="IPR003349">
    <property type="entry name" value="JmjN"/>
</dbReference>
<dbReference type="GO" id="GO:0046872">
    <property type="term" value="F:metal ion binding"/>
    <property type="evidence" value="ECO:0007669"/>
    <property type="project" value="UniProtKB-KW"/>
</dbReference>
<evidence type="ECO:0000259" key="3">
    <source>
        <dbReference type="PROSITE" id="PS51183"/>
    </source>
</evidence>
<evidence type="ECO:0000256" key="1">
    <source>
        <dbReference type="ARBA" id="ARBA00022723"/>
    </source>
</evidence>
<name>J9B9H0_WUCBA</name>
<evidence type="ECO:0000313" key="4">
    <source>
        <dbReference type="EMBL" id="EJW83730.1"/>
    </source>
</evidence>
<dbReference type="GO" id="GO:0005634">
    <property type="term" value="C:nucleus"/>
    <property type="evidence" value="ECO:0007669"/>
    <property type="project" value="TreeGrafter"/>
</dbReference>
<evidence type="ECO:0000256" key="2">
    <source>
        <dbReference type="ARBA" id="ARBA00023004"/>
    </source>
</evidence>
<accession>J9B9H0</accession>
<protein>
    <recommendedName>
        <fullName evidence="3">JmjN domain-containing protein</fullName>
    </recommendedName>
</protein>